<evidence type="ECO:0000256" key="6">
    <source>
        <dbReference type="HAMAP-Rule" id="MF_01685"/>
    </source>
</evidence>
<evidence type="ECO:0000313" key="9">
    <source>
        <dbReference type="Proteomes" id="UP000662857"/>
    </source>
</evidence>
<feature type="binding site" evidence="6">
    <location>
        <position position="320"/>
    </location>
    <ligand>
        <name>FAD</name>
        <dbReference type="ChEBI" id="CHEBI:57692"/>
    </ligand>
</feature>
<feature type="domain" description="FAD/NAD(P)-binding" evidence="7">
    <location>
        <begin position="5"/>
        <end position="292"/>
    </location>
</feature>
<feature type="binding site" evidence="6">
    <location>
        <position position="86"/>
    </location>
    <ligand>
        <name>FAD</name>
        <dbReference type="ChEBI" id="CHEBI:57692"/>
    </ligand>
</feature>
<sequence length="323" mass="33725">MRDVDMAIVGAGPTGLFAAYYAGFRGLRTAVIDALPEAGGQITAMYPEKEIFDVAGFPSIRGRDLVANLVEQAAPFAPDYLLGAQAETLSYDGDLPVLGLAGREPVRAGAVLITGGIGSFSPRPLPAADVFTGTGVIYFVKHLADLAAQNVLIVGGGDSAFDWALALSPVAKSVTMVHRRDRFRAHAHTIAKVQELPVRIIVNAEVSQLLGDGVVTSAEITHKAAGSTETVPVDTVVAALGFTADLGPLTEWGLRLDRRHILVDSTMATNLPRVFAAGDITEYPGKVRLIATGFGEAATAVNNAAVVIDPTARVFPGHSSDAS</sequence>
<comment type="cofactor">
    <cofactor evidence="6">
        <name>FAD</name>
        <dbReference type="ChEBI" id="CHEBI:57692"/>
    </cofactor>
    <text evidence="6">Binds 1 FAD per subunit.</text>
</comment>
<gene>
    <name evidence="8" type="ORF">JQS43_02655</name>
</gene>
<dbReference type="AlphaFoldDB" id="A0A895YGR5"/>
<evidence type="ECO:0000256" key="2">
    <source>
        <dbReference type="ARBA" id="ARBA00022827"/>
    </source>
</evidence>
<feature type="binding site" evidence="6">
    <location>
        <position position="46"/>
    </location>
    <ligand>
        <name>FAD</name>
        <dbReference type="ChEBI" id="CHEBI:57692"/>
    </ligand>
</feature>
<protein>
    <recommendedName>
        <fullName evidence="6">Ferredoxin--NADP reductase</fullName>
        <shortName evidence="6">FNR</shortName>
        <shortName evidence="6">Fd-NADP(+) reductase</shortName>
        <ecNumber evidence="6">1.18.1.2</ecNumber>
    </recommendedName>
</protein>
<proteinExistence type="inferred from homology"/>
<name>A0A895YGR5_9ACTN</name>
<accession>A0A895YGR5</accession>
<dbReference type="InterPro" id="IPR036188">
    <property type="entry name" value="FAD/NAD-bd_sf"/>
</dbReference>
<feature type="binding site" evidence="6">
    <location>
        <position position="33"/>
    </location>
    <ligand>
        <name>FAD</name>
        <dbReference type="ChEBI" id="CHEBI:57692"/>
    </ligand>
</feature>
<dbReference type="EMBL" id="CP070499">
    <property type="protein sequence ID" value="QSB15282.1"/>
    <property type="molecule type" value="Genomic_DNA"/>
</dbReference>
<evidence type="ECO:0000259" key="7">
    <source>
        <dbReference type="Pfam" id="PF07992"/>
    </source>
</evidence>
<keyword evidence="2 6" id="KW-0274">FAD</keyword>
<feature type="binding site" evidence="6">
    <location>
        <position position="41"/>
    </location>
    <ligand>
        <name>FAD</name>
        <dbReference type="ChEBI" id="CHEBI:57692"/>
    </ligand>
</feature>
<dbReference type="EC" id="1.18.1.2" evidence="6"/>
<dbReference type="InterPro" id="IPR050097">
    <property type="entry name" value="Ferredoxin-NADP_redctase_2"/>
</dbReference>
<keyword evidence="3 6" id="KW-0521">NADP</keyword>
<comment type="similarity">
    <text evidence="6">Belongs to the ferredoxin--NADP reductase type 2 family.</text>
</comment>
<feature type="binding site" evidence="6">
    <location>
        <position position="120"/>
    </location>
    <ligand>
        <name>FAD</name>
        <dbReference type="ChEBI" id="CHEBI:57692"/>
    </ligand>
</feature>
<dbReference type="GO" id="GO:0004324">
    <property type="term" value="F:ferredoxin-NADP+ reductase activity"/>
    <property type="evidence" value="ECO:0007669"/>
    <property type="project" value="UniProtKB-UniRule"/>
</dbReference>
<comment type="catalytic activity">
    <reaction evidence="6">
        <text>2 reduced [2Fe-2S]-[ferredoxin] + NADP(+) + H(+) = 2 oxidized [2Fe-2S]-[ferredoxin] + NADPH</text>
        <dbReference type="Rhea" id="RHEA:20125"/>
        <dbReference type="Rhea" id="RHEA-COMP:10000"/>
        <dbReference type="Rhea" id="RHEA-COMP:10001"/>
        <dbReference type="ChEBI" id="CHEBI:15378"/>
        <dbReference type="ChEBI" id="CHEBI:33737"/>
        <dbReference type="ChEBI" id="CHEBI:33738"/>
        <dbReference type="ChEBI" id="CHEBI:57783"/>
        <dbReference type="ChEBI" id="CHEBI:58349"/>
        <dbReference type="EC" id="1.18.1.2"/>
    </reaction>
</comment>
<evidence type="ECO:0000256" key="1">
    <source>
        <dbReference type="ARBA" id="ARBA00022630"/>
    </source>
</evidence>
<comment type="subunit">
    <text evidence="6">Homodimer.</text>
</comment>
<dbReference type="RefSeq" id="WP_239677465.1">
    <property type="nucleotide sequence ID" value="NZ_CP070499.1"/>
</dbReference>
<dbReference type="InterPro" id="IPR022890">
    <property type="entry name" value="Fd--NADP_Rdtase_type_2"/>
</dbReference>
<dbReference type="Proteomes" id="UP000662857">
    <property type="component" value="Chromosome"/>
</dbReference>
<keyword evidence="1 6" id="KW-0285">Flavoprotein</keyword>
<keyword evidence="4 6" id="KW-0560">Oxidoreductase</keyword>
<dbReference type="Pfam" id="PF07992">
    <property type="entry name" value="Pyr_redox_2"/>
    <property type="match status" value="1"/>
</dbReference>
<dbReference type="PANTHER" id="PTHR48105">
    <property type="entry name" value="THIOREDOXIN REDUCTASE 1-RELATED-RELATED"/>
    <property type="match status" value="1"/>
</dbReference>
<dbReference type="GO" id="GO:0004791">
    <property type="term" value="F:thioredoxin-disulfide reductase (NADPH) activity"/>
    <property type="evidence" value="ECO:0007669"/>
    <property type="project" value="UniProtKB-EC"/>
</dbReference>
<feature type="binding site" evidence="6">
    <location>
        <position position="14"/>
    </location>
    <ligand>
        <name>FAD</name>
        <dbReference type="ChEBI" id="CHEBI:57692"/>
    </ligand>
</feature>
<dbReference type="GO" id="GO:0050660">
    <property type="term" value="F:flavin adenine dinucleotide binding"/>
    <property type="evidence" value="ECO:0007669"/>
    <property type="project" value="UniProtKB-UniRule"/>
</dbReference>
<dbReference type="Gene3D" id="3.50.50.60">
    <property type="entry name" value="FAD/NAD(P)-binding domain"/>
    <property type="match status" value="2"/>
</dbReference>
<evidence type="ECO:0000256" key="4">
    <source>
        <dbReference type="ARBA" id="ARBA00023002"/>
    </source>
</evidence>
<dbReference type="SUPFAM" id="SSF51905">
    <property type="entry name" value="FAD/NAD(P)-binding domain"/>
    <property type="match status" value="1"/>
</dbReference>
<dbReference type="PRINTS" id="PR00368">
    <property type="entry name" value="FADPNR"/>
</dbReference>
<dbReference type="KEGG" id="nhy:JQS43_02655"/>
<dbReference type="PRINTS" id="PR00469">
    <property type="entry name" value="PNDRDTASEII"/>
</dbReference>
<comment type="catalytic activity">
    <reaction evidence="5">
        <text>[thioredoxin]-dithiol + NADP(+) = [thioredoxin]-disulfide + NADPH + H(+)</text>
        <dbReference type="Rhea" id="RHEA:20345"/>
        <dbReference type="Rhea" id="RHEA-COMP:10698"/>
        <dbReference type="Rhea" id="RHEA-COMP:10700"/>
        <dbReference type="ChEBI" id="CHEBI:15378"/>
        <dbReference type="ChEBI" id="CHEBI:29950"/>
        <dbReference type="ChEBI" id="CHEBI:50058"/>
        <dbReference type="ChEBI" id="CHEBI:57783"/>
        <dbReference type="ChEBI" id="CHEBI:58349"/>
        <dbReference type="EC" id="1.8.1.9"/>
    </reaction>
</comment>
<feature type="binding site" evidence="6">
    <location>
        <position position="279"/>
    </location>
    <ligand>
        <name>FAD</name>
        <dbReference type="ChEBI" id="CHEBI:57692"/>
    </ligand>
</feature>
<evidence type="ECO:0000256" key="3">
    <source>
        <dbReference type="ARBA" id="ARBA00022857"/>
    </source>
</evidence>
<evidence type="ECO:0000256" key="5">
    <source>
        <dbReference type="ARBA" id="ARBA00048132"/>
    </source>
</evidence>
<keyword evidence="9" id="KW-1185">Reference proteome</keyword>
<dbReference type="HAMAP" id="MF_01685">
    <property type="entry name" value="FENR2"/>
    <property type="match status" value="1"/>
</dbReference>
<reference evidence="8" key="1">
    <citation type="submission" date="2021-02" db="EMBL/GenBank/DDBJ databases">
        <title>Natrosporangium hydrolyticum gen. nov., sp. nov, a haloalkaliphilic actinobacterium from a soda solonchak soil.</title>
        <authorList>
            <person name="Sorokin D.Y."/>
            <person name="Khijniak T.V."/>
            <person name="Zakharycheva A.P."/>
            <person name="Boueva O.V."/>
            <person name="Ariskina E.V."/>
            <person name="Hahnke R.L."/>
            <person name="Bunk B."/>
            <person name="Sproer C."/>
            <person name="Schumann P."/>
            <person name="Evtushenko L.I."/>
            <person name="Kublanov I.V."/>
        </authorList>
    </citation>
    <scope>NUCLEOTIDE SEQUENCE</scope>
    <source>
        <strain evidence="8">DSM 106523</strain>
    </source>
</reference>
<dbReference type="GO" id="GO:0050661">
    <property type="term" value="F:NADP binding"/>
    <property type="evidence" value="ECO:0007669"/>
    <property type="project" value="UniProtKB-UniRule"/>
</dbReference>
<dbReference type="InterPro" id="IPR023753">
    <property type="entry name" value="FAD/NAD-binding_dom"/>
</dbReference>
<organism evidence="8 9">
    <name type="scientific">Natronosporangium hydrolyticum</name>
    <dbReference type="NCBI Taxonomy" id="2811111"/>
    <lineage>
        <taxon>Bacteria</taxon>
        <taxon>Bacillati</taxon>
        <taxon>Actinomycetota</taxon>
        <taxon>Actinomycetes</taxon>
        <taxon>Micromonosporales</taxon>
        <taxon>Micromonosporaceae</taxon>
        <taxon>Natronosporangium</taxon>
    </lineage>
</organism>
<evidence type="ECO:0000313" key="8">
    <source>
        <dbReference type="EMBL" id="QSB15282.1"/>
    </source>
</evidence>